<keyword evidence="8" id="KW-1185">Reference proteome</keyword>
<reference evidence="7 8" key="1">
    <citation type="submission" date="2019-04" db="EMBL/GenBank/DDBJ databases">
        <title>Draft genome of the big-headed turtle Platysternon megacephalum.</title>
        <authorList>
            <person name="Gong S."/>
        </authorList>
    </citation>
    <scope>NUCLEOTIDE SEQUENCE [LARGE SCALE GENOMIC DNA]</scope>
    <source>
        <strain evidence="7">DO16091913</strain>
        <tissue evidence="7">Muscle</tissue>
    </source>
</reference>
<name>A0A4D9DIM2_9SAUR</name>
<feature type="binding site" evidence="5">
    <location>
        <position position="133"/>
    </location>
    <ligand>
        <name>Mg(2+)</name>
        <dbReference type="ChEBI" id="CHEBI:18420"/>
    </ligand>
</feature>
<dbReference type="InterPro" id="IPR040442">
    <property type="entry name" value="Pyrv_kinase-like_dom_sf"/>
</dbReference>
<feature type="binding site" evidence="4">
    <location>
        <position position="59"/>
    </location>
    <ligand>
        <name>substrate</name>
    </ligand>
</feature>
<dbReference type="Gene3D" id="3.20.20.60">
    <property type="entry name" value="Phosphoenolpyruvate-binding domains"/>
    <property type="match status" value="1"/>
</dbReference>
<dbReference type="Proteomes" id="UP000297703">
    <property type="component" value="Unassembled WGS sequence"/>
</dbReference>
<dbReference type="OrthoDB" id="1773at2759"/>
<dbReference type="InterPro" id="IPR005000">
    <property type="entry name" value="Aldolase/citrate-lyase_domain"/>
</dbReference>
<comment type="caution">
    <text evidence="7">The sequence shown here is derived from an EMBL/GenBank/DDBJ whole genome shotgun (WGS) entry which is preliminary data.</text>
</comment>
<dbReference type="STRING" id="55544.A0A4D9DIM2"/>
<evidence type="ECO:0000313" key="7">
    <source>
        <dbReference type="EMBL" id="TFJ95589.1"/>
    </source>
</evidence>
<gene>
    <name evidence="7" type="ORF">DR999_PMT22798</name>
</gene>
<accession>A0A4D9DIM2</accession>
<dbReference type="PANTHER" id="PTHR32308:SF10">
    <property type="entry name" value="CITRATE LYASE SUBUNIT BETA"/>
    <property type="match status" value="1"/>
</dbReference>
<evidence type="ECO:0000256" key="4">
    <source>
        <dbReference type="PIRSR" id="PIRSR015582-1"/>
    </source>
</evidence>
<evidence type="ECO:0000256" key="5">
    <source>
        <dbReference type="PIRSR" id="PIRSR015582-2"/>
    </source>
</evidence>
<proteinExistence type="predicted"/>
<protein>
    <submittedName>
        <fullName evidence="7">Isocitrate dehydrogenase</fullName>
    </submittedName>
</protein>
<evidence type="ECO:0000256" key="3">
    <source>
        <dbReference type="ARBA" id="ARBA00022842"/>
    </source>
</evidence>
<dbReference type="GO" id="GO:0006107">
    <property type="term" value="P:oxaloacetate metabolic process"/>
    <property type="evidence" value="ECO:0007669"/>
    <property type="project" value="TreeGrafter"/>
</dbReference>
<dbReference type="GO" id="GO:0003824">
    <property type="term" value="F:catalytic activity"/>
    <property type="evidence" value="ECO:0007669"/>
    <property type="project" value="InterPro"/>
</dbReference>
<keyword evidence="3 5" id="KW-0460">Magnesium</keyword>
<dbReference type="InterPro" id="IPR011206">
    <property type="entry name" value="Citrate_lyase_beta/mcl1/mcl2"/>
</dbReference>
<dbReference type="PIRSF" id="PIRSF015582">
    <property type="entry name" value="Cit_lyase_B"/>
    <property type="match status" value="1"/>
</dbReference>
<evidence type="ECO:0000256" key="1">
    <source>
        <dbReference type="ARBA" id="ARBA00001946"/>
    </source>
</evidence>
<keyword evidence="2 5" id="KW-0479">Metal-binding</keyword>
<comment type="cofactor">
    <cofactor evidence="1">
        <name>Mg(2+)</name>
        <dbReference type="ChEBI" id="CHEBI:18420"/>
    </cofactor>
</comment>
<feature type="domain" description="HpcH/HpaI aldolase/citrate lyase" evidence="6">
    <location>
        <begin position="5"/>
        <end position="206"/>
    </location>
</feature>
<feature type="binding site" evidence="5">
    <location>
        <position position="107"/>
    </location>
    <ligand>
        <name>Mg(2+)</name>
        <dbReference type="ChEBI" id="CHEBI:18420"/>
    </ligand>
</feature>
<feature type="binding site" evidence="4">
    <location>
        <position position="107"/>
    </location>
    <ligand>
        <name>substrate</name>
    </ligand>
</feature>
<dbReference type="SUPFAM" id="SSF51621">
    <property type="entry name" value="Phosphoenolpyruvate/pyruvate domain"/>
    <property type="match status" value="1"/>
</dbReference>
<sequence length="267" mass="28632">MGPAILFCPGDRPERFAKAAERADAVIVDLEDAVSHDKKADARDALLACTLDPATTIVRVNPVESPYFEADLAVLAETPFDTVMLPKAESAEQLEALAGFDVVALCETAAGIAHAIDIARVKNVVAMMWGAEDLMASMGGSTSRFDDGRYRDIPRFARAQVALAATAYGRAAIDAVHLDIADVDGLRAEALDAVAQGFRATACIHPSQVAVVRDAYEPDPASLKWARQVLAAAEESGSGVFRFDDQMVDEPVLRHARSILNRTKEKP</sequence>
<dbReference type="EMBL" id="QXTE01004000">
    <property type="protein sequence ID" value="TFJ95589.1"/>
    <property type="molecule type" value="Genomic_DNA"/>
</dbReference>
<evidence type="ECO:0000259" key="6">
    <source>
        <dbReference type="Pfam" id="PF03328"/>
    </source>
</evidence>
<dbReference type="GO" id="GO:0000287">
    <property type="term" value="F:magnesium ion binding"/>
    <property type="evidence" value="ECO:0007669"/>
    <property type="project" value="TreeGrafter"/>
</dbReference>
<dbReference type="PANTHER" id="PTHR32308">
    <property type="entry name" value="LYASE BETA SUBUNIT, PUTATIVE (AFU_ORTHOLOGUE AFUA_4G13030)-RELATED"/>
    <property type="match status" value="1"/>
</dbReference>
<dbReference type="Pfam" id="PF03328">
    <property type="entry name" value="HpcH_HpaI"/>
    <property type="match status" value="1"/>
</dbReference>
<evidence type="ECO:0000256" key="2">
    <source>
        <dbReference type="ARBA" id="ARBA00022723"/>
    </source>
</evidence>
<evidence type="ECO:0000313" key="8">
    <source>
        <dbReference type="Proteomes" id="UP000297703"/>
    </source>
</evidence>
<organism evidence="7 8">
    <name type="scientific">Platysternon megacephalum</name>
    <name type="common">big-headed turtle</name>
    <dbReference type="NCBI Taxonomy" id="55544"/>
    <lineage>
        <taxon>Eukaryota</taxon>
        <taxon>Metazoa</taxon>
        <taxon>Chordata</taxon>
        <taxon>Craniata</taxon>
        <taxon>Vertebrata</taxon>
        <taxon>Euteleostomi</taxon>
        <taxon>Archelosauria</taxon>
        <taxon>Testudinata</taxon>
        <taxon>Testudines</taxon>
        <taxon>Cryptodira</taxon>
        <taxon>Durocryptodira</taxon>
        <taxon>Testudinoidea</taxon>
        <taxon>Platysternidae</taxon>
        <taxon>Platysternon</taxon>
    </lineage>
</organism>
<dbReference type="InterPro" id="IPR015813">
    <property type="entry name" value="Pyrv/PenolPyrv_kinase-like_dom"/>
</dbReference>
<reference evidence="7 8" key="2">
    <citation type="submission" date="2019-04" db="EMBL/GenBank/DDBJ databases">
        <title>The genome sequence of big-headed turtle.</title>
        <authorList>
            <person name="Gong S."/>
        </authorList>
    </citation>
    <scope>NUCLEOTIDE SEQUENCE [LARGE SCALE GENOMIC DNA]</scope>
    <source>
        <strain evidence="7">DO16091913</strain>
        <tissue evidence="7">Muscle</tissue>
    </source>
</reference>
<dbReference type="AlphaFoldDB" id="A0A4D9DIM2"/>